<organism evidence="10 11">
    <name type="scientific">Mytilus edulis</name>
    <name type="common">Blue mussel</name>
    <dbReference type="NCBI Taxonomy" id="6550"/>
    <lineage>
        <taxon>Eukaryota</taxon>
        <taxon>Metazoa</taxon>
        <taxon>Spiralia</taxon>
        <taxon>Lophotrochozoa</taxon>
        <taxon>Mollusca</taxon>
        <taxon>Bivalvia</taxon>
        <taxon>Autobranchia</taxon>
        <taxon>Pteriomorphia</taxon>
        <taxon>Mytilida</taxon>
        <taxon>Mytiloidea</taxon>
        <taxon>Mytilidae</taxon>
        <taxon>Mytilinae</taxon>
        <taxon>Mytilus</taxon>
    </lineage>
</organism>
<evidence type="ECO:0000256" key="5">
    <source>
        <dbReference type="ARBA" id="ARBA00022833"/>
    </source>
</evidence>
<evidence type="ECO:0000256" key="4">
    <source>
        <dbReference type="ARBA" id="ARBA00022771"/>
    </source>
</evidence>
<dbReference type="Proteomes" id="UP000683360">
    <property type="component" value="Unassembled WGS sequence"/>
</dbReference>
<feature type="compositionally biased region" description="Polar residues" evidence="8">
    <location>
        <begin position="172"/>
        <end position="181"/>
    </location>
</feature>
<keyword evidence="6" id="KW-0539">Nucleus</keyword>
<feature type="region of interest" description="Disordered" evidence="8">
    <location>
        <begin position="169"/>
        <end position="191"/>
    </location>
</feature>
<dbReference type="GO" id="GO:0008270">
    <property type="term" value="F:zinc ion binding"/>
    <property type="evidence" value="ECO:0007669"/>
    <property type="project" value="UniProtKB-KW"/>
</dbReference>
<keyword evidence="11" id="KW-1185">Reference proteome</keyword>
<keyword evidence="4 7" id="KW-0863">Zinc-finger</keyword>
<feature type="region of interest" description="Disordered" evidence="8">
    <location>
        <begin position="266"/>
        <end position="302"/>
    </location>
</feature>
<name>A0A8S3U407_MYTED</name>
<feature type="compositionally biased region" description="Acidic residues" evidence="8">
    <location>
        <begin position="611"/>
        <end position="623"/>
    </location>
</feature>
<dbReference type="FunFam" id="3.30.160.60:FF:000446">
    <property type="entry name" value="Zinc finger protein"/>
    <property type="match status" value="1"/>
</dbReference>
<dbReference type="InterPro" id="IPR036236">
    <property type="entry name" value="Znf_C2H2_sf"/>
</dbReference>
<evidence type="ECO:0000313" key="11">
    <source>
        <dbReference type="Proteomes" id="UP000683360"/>
    </source>
</evidence>
<dbReference type="PANTHER" id="PTHR16515">
    <property type="entry name" value="PR DOMAIN ZINC FINGER PROTEIN"/>
    <property type="match status" value="1"/>
</dbReference>
<dbReference type="FunFam" id="3.30.160.60:FF:002343">
    <property type="entry name" value="Zinc finger protein 33A"/>
    <property type="match status" value="1"/>
</dbReference>
<feature type="compositionally biased region" description="Polar residues" evidence="8">
    <location>
        <begin position="822"/>
        <end position="840"/>
    </location>
</feature>
<evidence type="ECO:0000256" key="2">
    <source>
        <dbReference type="ARBA" id="ARBA00022723"/>
    </source>
</evidence>
<feature type="compositionally biased region" description="Low complexity" evidence="8">
    <location>
        <begin position="285"/>
        <end position="299"/>
    </location>
</feature>
<evidence type="ECO:0000256" key="8">
    <source>
        <dbReference type="SAM" id="MobiDB-lite"/>
    </source>
</evidence>
<dbReference type="SUPFAM" id="SSF57667">
    <property type="entry name" value="beta-beta-alpha zinc fingers"/>
    <property type="match status" value="5"/>
</dbReference>
<evidence type="ECO:0000256" key="3">
    <source>
        <dbReference type="ARBA" id="ARBA00022737"/>
    </source>
</evidence>
<feature type="region of interest" description="Disordered" evidence="8">
    <location>
        <begin position="580"/>
        <end position="628"/>
    </location>
</feature>
<dbReference type="OrthoDB" id="6077919at2759"/>
<keyword evidence="3" id="KW-0677">Repeat</keyword>
<feature type="compositionally biased region" description="Polar residues" evidence="8">
    <location>
        <begin position="124"/>
        <end position="136"/>
    </location>
</feature>
<sequence length="1031" mass="116662">MNNGNHGNKVHNTQLDSQPLDLKMAAFNSQRVSYDSSHVMEKPVVSESGALDLSTVRSRVVSESKPEYNQVSSSVNNDVIESDNEDSDKLVIDTQHENTTENDRDEVSGTNQSNPPLSHHAKNGKQNSYNSTYNSQYDKRETQHSSIRPETDIRTYDKVPSIERQPLDFRSKSPQRNNTHFSELAKPGDTSGYPPYYNPPMDNQSLLNMIPPMPNMGMMGNFQMPFGFSPYMMMPPNSFMPPATIGGMPEGRFQLPIDSFPNSMNPTMPYNPNLNLQPSKVGPVRRNSGSKSRSTSKNSEITSKQKDVVEIYQCKTCSRKFSQVGNFHNHMKTHESKVCSCGICEKEFSDSYELQRHMRNTHTGSMPYKCEQCDREFSQYNNLRRHLRVHNGKNYKCHLCGRTFNEVFYLEMHMGSHTGERTYKCGVCNAAFSDNAELQKHVKTHSAEELHTCDVCGKSFSKACVLRQHKKMHSGIRPFKCDVCDKSFIHRHHLTIHSRMHSTNKPYICKICKKEFAQTSHLYKHIRQHTEQPGVTEAMIHESLAPILDKLKQSGDSPISSPSIDSSDEKISDVVNNNIKREKDSMEESNSGEVTVQNEMKLSESSKLEEAGEEMEDISEDESELSKSVGEKTLEHVNETMVNKEQKNIKSIEVKMCDQKINQAEPPQTLQATRVNVTEIMKHSLKEVENLFHQHRQNTEEGNTHDDLQDKKSESYESDDNASDKTSVSLASSLPERRYLNSPNSGLPYDEQCLKESSIPRISDYGPQYHENSAVNQDHNDQEKLITSYHGDKVQEKCNETDRYSPISQSGDSLSEGDFRSRSNSASENLVPNYKPTSSALSPRIVSASALSPRIVSSENILKEQLIPKDNCLVEETKVEIVMPPKKRKRYASRQKKKSQDTVDMIEEQSADQSKYPQMIQPMAAEAQQMYFLQLQQMQMALAANVMAAQGMMMHSEQMKNQRGIPNGYQYNSDTNDLPLVRQTPSGTPLKTSLPFPFNITKDSGPLDYPRGSPIQNGSIINHSIAKAGYS</sequence>
<dbReference type="Pfam" id="PF00096">
    <property type="entry name" value="zf-C2H2"/>
    <property type="match status" value="7"/>
</dbReference>
<keyword evidence="5" id="KW-0862">Zinc</keyword>
<feature type="compositionally biased region" description="Polar residues" evidence="8">
    <location>
        <begin position="67"/>
        <end position="79"/>
    </location>
</feature>
<evidence type="ECO:0000313" key="10">
    <source>
        <dbReference type="EMBL" id="CAG2240252.1"/>
    </source>
</evidence>
<evidence type="ECO:0000256" key="6">
    <source>
        <dbReference type="ARBA" id="ARBA00023242"/>
    </source>
</evidence>
<feature type="domain" description="C2H2-type" evidence="9">
    <location>
        <begin position="507"/>
        <end position="534"/>
    </location>
</feature>
<dbReference type="SMART" id="SM00355">
    <property type="entry name" value="ZnF_C2H2"/>
    <property type="match status" value="8"/>
</dbReference>
<comment type="subcellular location">
    <subcellularLocation>
        <location evidence="1">Nucleus</location>
    </subcellularLocation>
</comment>
<dbReference type="EMBL" id="CAJPWZ010002552">
    <property type="protein sequence ID" value="CAG2240252.1"/>
    <property type="molecule type" value="Genomic_DNA"/>
</dbReference>
<dbReference type="PANTHER" id="PTHR16515:SF49">
    <property type="entry name" value="GASTRULA ZINC FINGER PROTEIN XLCGF49.1-LIKE-RELATED"/>
    <property type="match status" value="1"/>
</dbReference>
<dbReference type="InterPro" id="IPR013087">
    <property type="entry name" value="Znf_C2H2_type"/>
</dbReference>
<feature type="compositionally biased region" description="Basic and acidic residues" evidence="8">
    <location>
        <begin position="87"/>
        <end position="107"/>
    </location>
</feature>
<accession>A0A8S3U407</accession>
<feature type="domain" description="C2H2-type" evidence="9">
    <location>
        <begin position="451"/>
        <end position="478"/>
    </location>
</feature>
<feature type="region of interest" description="Disordered" evidence="8">
    <location>
        <begin position="552"/>
        <end position="571"/>
    </location>
</feature>
<feature type="compositionally biased region" description="Basic residues" evidence="8">
    <location>
        <begin position="887"/>
        <end position="897"/>
    </location>
</feature>
<evidence type="ECO:0000256" key="1">
    <source>
        <dbReference type="ARBA" id="ARBA00004123"/>
    </source>
</evidence>
<dbReference type="Gene3D" id="3.30.160.60">
    <property type="entry name" value="Classic Zinc Finger"/>
    <property type="match status" value="8"/>
</dbReference>
<feature type="compositionally biased region" description="Basic and acidic residues" evidence="8">
    <location>
        <begin position="696"/>
        <end position="715"/>
    </location>
</feature>
<feature type="domain" description="C2H2-type" evidence="9">
    <location>
        <begin position="368"/>
        <end position="395"/>
    </location>
</feature>
<evidence type="ECO:0000256" key="7">
    <source>
        <dbReference type="PROSITE-ProRule" id="PRU00042"/>
    </source>
</evidence>
<dbReference type="AlphaFoldDB" id="A0A8S3U407"/>
<feature type="compositionally biased region" description="Polar residues" evidence="8">
    <location>
        <begin position="588"/>
        <end position="598"/>
    </location>
</feature>
<dbReference type="PROSITE" id="PS00028">
    <property type="entry name" value="ZINC_FINGER_C2H2_1"/>
    <property type="match status" value="8"/>
</dbReference>
<feature type="domain" description="C2H2-type" evidence="9">
    <location>
        <begin position="312"/>
        <end position="337"/>
    </location>
</feature>
<proteinExistence type="predicted"/>
<feature type="domain" description="C2H2-type" evidence="9">
    <location>
        <begin position="395"/>
        <end position="422"/>
    </location>
</feature>
<dbReference type="GO" id="GO:0005634">
    <property type="term" value="C:nucleus"/>
    <property type="evidence" value="ECO:0007669"/>
    <property type="project" value="UniProtKB-SubCell"/>
</dbReference>
<dbReference type="PROSITE" id="PS50157">
    <property type="entry name" value="ZINC_FINGER_C2H2_2"/>
    <property type="match status" value="8"/>
</dbReference>
<feature type="region of interest" description="Disordered" evidence="8">
    <location>
        <begin position="800"/>
        <end position="840"/>
    </location>
</feature>
<feature type="compositionally biased region" description="Polar residues" evidence="8">
    <location>
        <begin position="266"/>
        <end position="278"/>
    </location>
</feature>
<protein>
    <submittedName>
        <fullName evidence="10">KRAB</fullName>
    </submittedName>
</protein>
<feature type="region of interest" description="Disordered" evidence="8">
    <location>
        <begin position="696"/>
        <end position="781"/>
    </location>
</feature>
<evidence type="ECO:0000259" key="9">
    <source>
        <dbReference type="PROSITE" id="PS50157"/>
    </source>
</evidence>
<gene>
    <name evidence="10" type="ORF">MEDL_52568</name>
</gene>
<feature type="region of interest" description="Disordered" evidence="8">
    <location>
        <begin position="887"/>
        <end position="914"/>
    </location>
</feature>
<dbReference type="FunFam" id="3.30.160.60:FF:000624">
    <property type="entry name" value="zinc finger protein 697"/>
    <property type="match status" value="2"/>
</dbReference>
<dbReference type="InterPro" id="IPR050331">
    <property type="entry name" value="Zinc_finger"/>
</dbReference>
<dbReference type="GO" id="GO:0010468">
    <property type="term" value="P:regulation of gene expression"/>
    <property type="evidence" value="ECO:0007669"/>
    <property type="project" value="TreeGrafter"/>
</dbReference>
<feature type="domain" description="C2H2-type" evidence="9">
    <location>
        <begin position="479"/>
        <end position="506"/>
    </location>
</feature>
<keyword evidence="2" id="KW-0479">Metal-binding</keyword>
<feature type="compositionally biased region" description="Low complexity" evidence="8">
    <location>
        <begin position="554"/>
        <end position="565"/>
    </location>
</feature>
<feature type="domain" description="C2H2-type" evidence="9">
    <location>
        <begin position="423"/>
        <end position="450"/>
    </location>
</feature>
<feature type="domain" description="C2H2-type" evidence="9">
    <location>
        <begin position="339"/>
        <end position="367"/>
    </location>
</feature>
<reference evidence="10" key="1">
    <citation type="submission" date="2021-03" db="EMBL/GenBank/DDBJ databases">
        <authorList>
            <person name="Bekaert M."/>
        </authorList>
    </citation>
    <scope>NUCLEOTIDE SEQUENCE</scope>
</reference>
<dbReference type="Pfam" id="PF13912">
    <property type="entry name" value="zf-C2H2_6"/>
    <property type="match status" value="1"/>
</dbReference>
<feature type="compositionally biased region" description="Basic and acidic residues" evidence="8">
    <location>
        <begin position="137"/>
        <end position="152"/>
    </location>
</feature>
<feature type="compositionally biased region" description="Basic and acidic residues" evidence="8">
    <location>
        <begin position="601"/>
        <end position="610"/>
    </location>
</feature>
<feature type="region of interest" description="Disordered" evidence="8">
    <location>
        <begin position="53"/>
        <end position="152"/>
    </location>
</feature>
<dbReference type="FunFam" id="3.30.160.60:FF:001049">
    <property type="entry name" value="zinc finger protein 319"/>
    <property type="match status" value="1"/>
</dbReference>
<comment type="caution">
    <text evidence="10">The sequence shown here is derived from an EMBL/GenBank/DDBJ whole genome shotgun (WGS) entry which is preliminary data.</text>
</comment>